<feature type="DNA-binding region" description="H-T-H motif" evidence="2">
    <location>
        <begin position="37"/>
        <end position="56"/>
    </location>
</feature>
<evidence type="ECO:0000313" key="5">
    <source>
        <dbReference type="Proteomes" id="UP000284219"/>
    </source>
</evidence>
<dbReference type="InterPro" id="IPR009057">
    <property type="entry name" value="Homeodomain-like_sf"/>
</dbReference>
<dbReference type="PANTHER" id="PTHR43479">
    <property type="entry name" value="ACREF/ENVCD OPERON REPRESSOR-RELATED"/>
    <property type="match status" value="1"/>
</dbReference>
<dbReference type="EMBL" id="MCHY01000006">
    <property type="protein sequence ID" value="RKD25889.1"/>
    <property type="molecule type" value="Genomic_DNA"/>
</dbReference>
<dbReference type="PRINTS" id="PR00455">
    <property type="entry name" value="HTHTETR"/>
</dbReference>
<name>A0A419SNT2_9BACL</name>
<dbReference type="PROSITE" id="PS50977">
    <property type="entry name" value="HTH_TETR_2"/>
    <property type="match status" value="1"/>
</dbReference>
<proteinExistence type="predicted"/>
<sequence>MSTKRIDKFQKIRDQRYEQLSQAALQLFSSKGFAATKISEITSSVNLSHGLFYHYFDSKEDAYVSIVLDVLDLFIRSVDDAASQSGSPRDQLVWLTKMSHEGATKKGLYRHVILLQAFDSKELSDEVKQTMSEKYKSAIDGISRIIANGQEQGLFIDGDPTELAIYFMSLSHGLNLWNARDILQVEISVDKVLRLIER</sequence>
<dbReference type="GO" id="GO:0003677">
    <property type="term" value="F:DNA binding"/>
    <property type="evidence" value="ECO:0007669"/>
    <property type="project" value="UniProtKB-UniRule"/>
</dbReference>
<dbReference type="OrthoDB" id="2373640at2"/>
<dbReference type="Gene3D" id="1.10.357.10">
    <property type="entry name" value="Tetracycline Repressor, domain 2"/>
    <property type="match status" value="1"/>
</dbReference>
<dbReference type="InterPro" id="IPR001647">
    <property type="entry name" value="HTH_TetR"/>
</dbReference>
<keyword evidence="5" id="KW-1185">Reference proteome</keyword>
<evidence type="ECO:0000259" key="3">
    <source>
        <dbReference type="PROSITE" id="PS50977"/>
    </source>
</evidence>
<dbReference type="Gene3D" id="1.10.10.60">
    <property type="entry name" value="Homeodomain-like"/>
    <property type="match status" value="1"/>
</dbReference>
<protein>
    <recommendedName>
        <fullName evidence="3">HTH tetR-type domain-containing protein</fullName>
    </recommendedName>
</protein>
<dbReference type="InterPro" id="IPR050624">
    <property type="entry name" value="HTH-type_Tx_Regulator"/>
</dbReference>
<comment type="caution">
    <text evidence="4">The sequence shown here is derived from an EMBL/GenBank/DDBJ whole genome shotgun (WGS) entry which is preliminary data.</text>
</comment>
<dbReference type="AlphaFoldDB" id="A0A419SNT2"/>
<dbReference type="Pfam" id="PF00440">
    <property type="entry name" value="TetR_N"/>
    <property type="match status" value="1"/>
</dbReference>
<evidence type="ECO:0000256" key="2">
    <source>
        <dbReference type="PROSITE-ProRule" id="PRU00335"/>
    </source>
</evidence>
<feature type="domain" description="HTH tetR-type" evidence="3">
    <location>
        <begin position="14"/>
        <end position="74"/>
    </location>
</feature>
<dbReference type="PANTHER" id="PTHR43479:SF11">
    <property type="entry name" value="ACREF_ENVCD OPERON REPRESSOR-RELATED"/>
    <property type="match status" value="1"/>
</dbReference>
<dbReference type="RefSeq" id="WP_120188568.1">
    <property type="nucleotide sequence ID" value="NZ_MCHY01000006.1"/>
</dbReference>
<evidence type="ECO:0000256" key="1">
    <source>
        <dbReference type="ARBA" id="ARBA00023125"/>
    </source>
</evidence>
<evidence type="ECO:0000313" key="4">
    <source>
        <dbReference type="EMBL" id="RKD25889.1"/>
    </source>
</evidence>
<dbReference type="SUPFAM" id="SSF46689">
    <property type="entry name" value="Homeodomain-like"/>
    <property type="match status" value="1"/>
</dbReference>
<dbReference type="SUPFAM" id="SSF48498">
    <property type="entry name" value="Tetracyclin repressor-like, C-terminal domain"/>
    <property type="match status" value="1"/>
</dbReference>
<keyword evidence="1 2" id="KW-0238">DNA-binding</keyword>
<organism evidence="4 5">
    <name type="scientific">Ammoniphilus oxalaticus</name>
    <dbReference type="NCBI Taxonomy" id="66863"/>
    <lineage>
        <taxon>Bacteria</taxon>
        <taxon>Bacillati</taxon>
        <taxon>Bacillota</taxon>
        <taxon>Bacilli</taxon>
        <taxon>Bacillales</taxon>
        <taxon>Paenibacillaceae</taxon>
        <taxon>Aneurinibacillus group</taxon>
        <taxon>Ammoniphilus</taxon>
    </lineage>
</organism>
<accession>A0A419SNT2</accession>
<reference evidence="4 5" key="1">
    <citation type="submission" date="2016-08" db="EMBL/GenBank/DDBJ databases">
        <title>Novel Firmicute Genomes.</title>
        <authorList>
            <person name="Poppleton D.I."/>
            <person name="Gribaldo S."/>
        </authorList>
    </citation>
    <scope>NUCLEOTIDE SEQUENCE [LARGE SCALE GENOMIC DNA]</scope>
    <source>
        <strain evidence="4 5">RAOx-1</strain>
    </source>
</reference>
<dbReference type="InterPro" id="IPR036271">
    <property type="entry name" value="Tet_transcr_reg_TetR-rel_C_sf"/>
</dbReference>
<gene>
    <name evidence="4" type="ORF">BEP19_02880</name>
</gene>
<dbReference type="Proteomes" id="UP000284219">
    <property type="component" value="Unassembled WGS sequence"/>
</dbReference>